<name>A0ABN7W4G8_GIGMA</name>
<accession>A0ABN7W4G8</accession>
<organism evidence="2 3">
    <name type="scientific">Gigaspora margarita</name>
    <dbReference type="NCBI Taxonomy" id="4874"/>
    <lineage>
        <taxon>Eukaryota</taxon>
        <taxon>Fungi</taxon>
        <taxon>Fungi incertae sedis</taxon>
        <taxon>Mucoromycota</taxon>
        <taxon>Glomeromycotina</taxon>
        <taxon>Glomeromycetes</taxon>
        <taxon>Diversisporales</taxon>
        <taxon>Gigasporaceae</taxon>
        <taxon>Gigaspora</taxon>
    </lineage>
</organism>
<sequence length="120" mass="13723">MPQKSKIWDYWTVLEPLTPKELSQLDSCSETSSNEDDTEDLASSSTSTQKNTTKPHPPVKCKYCPKKYRRGLATRMQKHTNDCLNAPELAKTIKKPKLKDSNLTNIFESNKQSTIENYID</sequence>
<reference evidence="2 3" key="1">
    <citation type="submission" date="2021-06" db="EMBL/GenBank/DDBJ databases">
        <authorList>
            <person name="Kallberg Y."/>
            <person name="Tangrot J."/>
            <person name="Rosling A."/>
        </authorList>
    </citation>
    <scope>NUCLEOTIDE SEQUENCE [LARGE SCALE GENOMIC DNA]</scope>
    <source>
        <strain evidence="2 3">120-4 pot B 10/14</strain>
    </source>
</reference>
<proteinExistence type="predicted"/>
<keyword evidence="3" id="KW-1185">Reference proteome</keyword>
<evidence type="ECO:0000313" key="3">
    <source>
        <dbReference type="Proteomes" id="UP000789901"/>
    </source>
</evidence>
<comment type="caution">
    <text evidence="2">The sequence shown here is derived from an EMBL/GenBank/DDBJ whole genome shotgun (WGS) entry which is preliminary data.</text>
</comment>
<dbReference type="Proteomes" id="UP000789901">
    <property type="component" value="Unassembled WGS sequence"/>
</dbReference>
<feature type="region of interest" description="Disordered" evidence="1">
    <location>
        <begin position="22"/>
        <end position="60"/>
    </location>
</feature>
<evidence type="ECO:0000256" key="1">
    <source>
        <dbReference type="SAM" id="MobiDB-lite"/>
    </source>
</evidence>
<gene>
    <name evidence="2" type="ORF">GMARGA_LOCUS26336</name>
</gene>
<dbReference type="EMBL" id="CAJVQB010030474">
    <property type="protein sequence ID" value="CAG8815607.1"/>
    <property type="molecule type" value="Genomic_DNA"/>
</dbReference>
<protein>
    <submittedName>
        <fullName evidence="2">13497_t:CDS:1</fullName>
    </submittedName>
</protein>
<evidence type="ECO:0000313" key="2">
    <source>
        <dbReference type="EMBL" id="CAG8815607.1"/>
    </source>
</evidence>
<feature type="compositionally biased region" description="Low complexity" evidence="1">
    <location>
        <begin position="43"/>
        <end position="54"/>
    </location>
</feature>